<name>A0A919Q2J7_9ACTN</name>
<feature type="compositionally biased region" description="Polar residues" evidence="1">
    <location>
        <begin position="163"/>
        <end position="177"/>
    </location>
</feature>
<gene>
    <name evidence="2" type="ORF">Dsi01nite_111590</name>
</gene>
<comment type="caution">
    <text evidence="2">The sequence shown here is derived from an EMBL/GenBank/DDBJ whole genome shotgun (WGS) entry which is preliminary data.</text>
</comment>
<evidence type="ECO:0000313" key="3">
    <source>
        <dbReference type="Proteomes" id="UP000660611"/>
    </source>
</evidence>
<feature type="compositionally biased region" description="Polar residues" evidence="1">
    <location>
        <begin position="129"/>
        <end position="139"/>
    </location>
</feature>
<reference evidence="2" key="1">
    <citation type="submission" date="2021-01" db="EMBL/GenBank/DDBJ databases">
        <title>Whole genome shotgun sequence of Dactylosporangium siamense NBRC 106093.</title>
        <authorList>
            <person name="Komaki H."/>
            <person name="Tamura T."/>
        </authorList>
    </citation>
    <scope>NUCLEOTIDE SEQUENCE</scope>
    <source>
        <strain evidence="2">NBRC 106093</strain>
    </source>
</reference>
<protein>
    <submittedName>
        <fullName evidence="2">Uncharacterized protein</fullName>
    </submittedName>
</protein>
<feature type="region of interest" description="Disordered" evidence="1">
    <location>
        <begin position="129"/>
        <end position="177"/>
    </location>
</feature>
<organism evidence="2 3">
    <name type="scientific">Dactylosporangium siamense</name>
    <dbReference type="NCBI Taxonomy" id="685454"/>
    <lineage>
        <taxon>Bacteria</taxon>
        <taxon>Bacillati</taxon>
        <taxon>Actinomycetota</taxon>
        <taxon>Actinomycetes</taxon>
        <taxon>Micromonosporales</taxon>
        <taxon>Micromonosporaceae</taxon>
        <taxon>Dactylosporangium</taxon>
    </lineage>
</organism>
<dbReference type="RefSeq" id="WP_203854720.1">
    <property type="nucleotide sequence ID" value="NZ_BAAAVW010000051.1"/>
</dbReference>
<sequence>MAKSGSRLDLDHYLEGLLRKPGALPGSTALEQARAAGKFTPVHDAWWAAVRKTHAAAARALIEVLLLHRHMPHEHVAAGLAGALRAGALTADAVALQARKFAETDDHPTATDEPARPTGNVVSLTQRRPAQLPANTQPLPTVAAVRTSNTPGTRPCRRRPRRSNANGPTCSSNDRKR</sequence>
<dbReference type="EMBL" id="BONQ01000212">
    <property type="protein sequence ID" value="GIG53118.1"/>
    <property type="molecule type" value="Genomic_DNA"/>
</dbReference>
<evidence type="ECO:0000256" key="1">
    <source>
        <dbReference type="SAM" id="MobiDB-lite"/>
    </source>
</evidence>
<evidence type="ECO:0000313" key="2">
    <source>
        <dbReference type="EMBL" id="GIG53118.1"/>
    </source>
</evidence>
<accession>A0A919Q2J7</accession>
<dbReference type="AlphaFoldDB" id="A0A919Q2J7"/>
<proteinExistence type="predicted"/>
<keyword evidence="3" id="KW-1185">Reference proteome</keyword>
<dbReference type="Proteomes" id="UP000660611">
    <property type="component" value="Unassembled WGS sequence"/>
</dbReference>